<dbReference type="AlphaFoldDB" id="D6AAS8"/>
<dbReference type="PROSITE" id="PS01081">
    <property type="entry name" value="HTH_TETR_1"/>
    <property type="match status" value="1"/>
</dbReference>
<evidence type="ECO:0000259" key="5">
    <source>
        <dbReference type="PROSITE" id="PS50977"/>
    </source>
</evidence>
<name>D6AAS8_STRV1</name>
<dbReference type="Pfam" id="PF00440">
    <property type="entry name" value="TetR_N"/>
    <property type="match status" value="1"/>
</dbReference>
<keyword evidence="6" id="KW-0675">Receptor</keyword>
<sequence length="227" mass="25006">MVRQERAVRTRQSILVAAASLFDEVGYEAATISEILKRSGVTKGALYFHFASKEELAQEVLASQRSAVPQVPPQDLALQEATDEALLLSHLLGMREPFLRGSIRLTVDQGSPKDGLDRRVPMQTWMDHSVELFERAKAGGELLPHVDVTTAAKLFIGSFTGVQTLSKIMTDHEDMAERVADLYRHLMAAIANPGALVRMDFSPERGARLYEEALQSVDAVQAEPMSS</sequence>
<dbReference type="PANTHER" id="PTHR30055:SF234">
    <property type="entry name" value="HTH-TYPE TRANSCRIPTIONAL REGULATOR BETI"/>
    <property type="match status" value="1"/>
</dbReference>
<evidence type="ECO:0000256" key="3">
    <source>
        <dbReference type="ARBA" id="ARBA00023163"/>
    </source>
</evidence>
<dbReference type="InterPro" id="IPR047923">
    <property type="entry name" value="ArpA-like"/>
</dbReference>
<dbReference type="GO" id="GO:0003700">
    <property type="term" value="F:DNA-binding transcription factor activity"/>
    <property type="evidence" value="ECO:0007669"/>
    <property type="project" value="TreeGrafter"/>
</dbReference>
<dbReference type="PROSITE" id="PS50977">
    <property type="entry name" value="HTH_TETR_2"/>
    <property type="match status" value="1"/>
</dbReference>
<evidence type="ECO:0000313" key="6">
    <source>
        <dbReference type="EMBL" id="EFE72613.2"/>
    </source>
</evidence>
<dbReference type="SUPFAM" id="SSF48498">
    <property type="entry name" value="Tetracyclin repressor-like, C-terminal domain"/>
    <property type="match status" value="1"/>
</dbReference>
<dbReference type="InterPro" id="IPR036271">
    <property type="entry name" value="Tet_transcr_reg_TetR-rel_C_sf"/>
</dbReference>
<evidence type="ECO:0000256" key="4">
    <source>
        <dbReference type="PROSITE-ProRule" id="PRU00335"/>
    </source>
</evidence>
<dbReference type="InterPro" id="IPR001647">
    <property type="entry name" value="HTH_TetR"/>
</dbReference>
<dbReference type="EMBL" id="DS999642">
    <property type="protein sequence ID" value="EFE72613.2"/>
    <property type="molecule type" value="Genomic_DNA"/>
</dbReference>
<dbReference type="InterPro" id="IPR023772">
    <property type="entry name" value="DNA-bd_HTH_TetR-type_CS"/>
</dbReference>
<proteinExistence type="predicted"/>
<reference evidence="7" key="1">
    <citation type="submission" date="2008-12" db="EMBL/GenBank/DDBJ databases">
        <title>Annotation of Streptomyces ghanaensis ATCC 14672.</title>
        <authorList>
            <consortium name="The Broad Institute Genome Sequencing Platform"/>
            <consortium name="Broad Institute Microbial Sequencing Center"/>
            <person name="Fischbach M."/>
            <person name="Ward D."/>
            <person name="Young S."/>
            <person name="Kodira C.D."/>
            <person name="Zeng Q."/>
            <person name="Koehrsen M."/>
            <person name="Godfrey P."/>
            <person name="Alvarado L."/>
            <person name="Berlin A.M."/>
            <person name="Borenstein D."/>
            <person name="Chen Z."/>
            <person name="Engels R."/>
            <person name="Freedman E."/>
            <person name="Gellesch M."/>
            <person name="Goldberg J."/>
            <person name="Griggs A."/>
            <person name="Gujja S."/>
            <person name="Heiman D.I."/>
            <person name="Hepburn T.A."/>
            <person name="Howarth C."/>
            <person name="Jen D."/>
            <person name="Larson L."/>
            <person name="Lewis B."/>
            <person name="Mehta T."/>
            <person name="Park D."/>
            <person name="Pearson M."/>
            <person name="Roberts A."/>
            <person name="Saif S."/>
            <person name="Shea T.D."/>
            <person name="Shenoy N."/>
            <person name="Sisk P."/>
            <person name="Stolte C."/>
            <person name="Sykes S.N."/>
            <person name="Walk T."/>
            <person name="White J."/>
            <person name="Yandava C."/>
            <person name="Straight P."/>
            <person name="Clardy J."/>
            <person name="Hung D."/>
            <person name="Kolter R."/>
            <person name="Mekalanos J."/>
            <person name="Walker S."/>
            <person name="Walsh C.T."/>
            <person name="Wieland B.L.C."/>
            <person name="Ilzarbe M."/>
            <person name="Galagan J."/>
            <person name="Nusbaum C."/>
            <person name="Birren B."/>
        </authorList>
    </citation>
    <scope>NUCLEOTIDE SEQUENCE [LARGE SCALE GENOMIC DNA]</scope>
    <source>
        <strain evidence="7">ATCC 14672 / DSM 40746 / JCM 4963 / KCTC 9882 / NRRL B-12104 / FH 1290</strain>
    </source>
</reference>
<evidence type="ECO:0000256" key="1">
    <source>
        <dbReference type="ARBA" id="ARBA00023015"/>
    </source>
</evidence>
<dbReference type="InterPro" id="IPR050109">
    <property type="entry name" value="HTH-type_TetR-like_transc_reg"/>
</dbReference>
<feature type="DNA-binding region" description="H-T-H motif" evidence="4">
    <location>
        <begin position="31"/>
        <end position="50"/>
    </location>
</feature>
<dbReference type="PRINTS" id="PR00455">
    <property type="entry name" value="HTHTETR"/>
</dbReference>
<feature type="domain" description="HTH tetR-type" evidence="5">
    <location>
        <begin position="8"/>
        <end position="68"/>
    </location>
</feature>
<dbReference type="GO" id="GO:0000976">
    <property type="term" value="F:transcription cis-regulatory region binding"/>
    <property type="evidence" value="ECO:0007669"/>
    <property type="project" value="TreeGrafter"/>
</dbReference>
<dbReference type="RefSeq" id="WP_004994463.1">
    <property type="nucleotide sequence ID" value="NZ_DS999642.1"/>
</dbReference>
<dbReference type="eggNOG" id="COG1309">
    <property type="taxonomic scope" value="Bacteria"/>
</dbReference>
<protein>
    <submittedName>
        <fullName evidence="6">Autoregulator receptor protein</fullName>
    </submittedName>
</protein>
<keyword evidence="3" id="KW-0804">Transcription</keyword>
<organism evidence="6 7">
    <name type="scientific">Streptomyces viridosporus (strain ATCC 14672 / DSM 40746 / JCM 4963 / KCTC 9882 / NRRL B-12104 / FH 1290)</name>
    <name type="common">Streptomyces ghanaensis</name>
    <dbReference type="NCBI Taxonomy" id="566461"/>
    <lineage>
        <taxon>Bacteria</taxon>
        <taxon>Bacillati</taxon>
        <taxon>Actinomycetota</taxon>
        <taxon>Actinomycetes</taxon>
        <taxon>Kitasatosporales</taxon>
        <taxon>Streptomycetaceae</taxon>
        <taxon>Streptomyces</taxon>
    </lineage>
</organism>
<dbReference type="NCBIfam" id="NF041196">
    <property type="entry name" value="ScbR_bind_reg"/>
    <property type="match status" value="1"/>
</dbReference>
<dbReference type="PANTHER" id="PTHR30055">
    <property type="entry name" value="HTH-TYPE TRANSCRIPTIONAL REGULATOR RUTR"/>
    <property type="match status" value="1"/>
</dbReference>
<evidence type="ECO:0000256" key="2">
    <source>
        <dbReference type="ARBA" id="ARBA00023125"/>
    </source>
</evidence>
<dbReference type="InterPro" id="IPR009057">
    <property type="entry name" value="Homeodomain-like_sf"/>
</dbReference>
<evidence type="ECO:0000313" key="7">
    <source>
        <dbReference type="Proteomes" id="UP000003824"/>
    </source>
</evidence>
<dbReference type="Gene3D" id="1.10.357.10">
    <property type="entry name" value="Tetracycline Repressor, domain 2"/>
    <property type="match status" value="1"/>
</dbReference>
<keyword evidence="2 4" id="KW-0238">DNA-binding</keyword>
<dbReference type="SUPFAM" id="SSF46689">
    <property type="entry name" value="Homeodomain-like"/>
    <property type="match status" value="1"/>
</dbReference>
<accession>D6AAS8</accession>
<dbReference type="Proteomes" id="UP000003824">
    <property type="component" value="Unassembled WGS sequence"/>
</dbReference>
<dbReference type="SMR" id="D6AAS8"/>
<keyword evidence="1" id="KW-0805">Transcription regulation</keyword>
<gene>
    <name evidence="6" type="ORF">SSFG_07848</name>
</gene>